<evidence type="ECO:0000313" key="1">
    <source>
        <dbReference type="EMBL" id="MFD2915728.1"/>
    </source>
</evidence>
<keyword evidence="2" id="KW-1185">Reference proteome</keyword>
<dbReference type="EMBL" id="JBHUOS010000008">
    <property type="protein sequence ID" value="MFD2915728.1"/>
    <property type="molecule type" value="Genomic_DNA"/>
</dbReference>
<comment type="caution">
    <text evidence="1">The sequence shown here is derived from an EMBL/GenBank/DDBJ whole genome shotgun (WGS) entry which is preliminary data.</text>
</comment>
<protein>
    <submittedName>
        <fullName evidence="1">Glutaredoxin family protein</fullName>
    </submittedName>
</protein>
<accession>A0ABW5ZVQ1</accession>
<dbReference type="Proteomes" id="UP001597548">
    <property type="component" value="Unassembled WGS sequence"/>
</dbReference>
<proteinExistence type="predicted"/>
<evidence type="ECO:0000313" key="2">
    <source>
        <dbReference type="Proteomes" id="UP001597548"/>
    </source>
</evidence>
<organism evidence="1 2">
    <name type="scientific">Psychroserpens luteus</name>
    <dbReference type="NCBI Taxonomy" id="1434066"/>
    <lineage>
        <taxon>Bacteria</taxon>
        <taxon>Pseudomonadati</taxon>
        <taxon>Bacteroidota</taxon>
        <taxon>Flavobacteriia</taxon>
        <taxon>Flavobacteriales</taxon>
        <taxon>Flavobacteriaceae</taxon>
        <taxon>Psychroserpens</taxon>
    </lineage>
</organism>
<dbReference type="RefSeq" id="WP_194509382.1">
    <property type="nucleotide sequence ID" value="NZ_JADILU010000007.1"/>
</dbReference>
<sequence>MNNNAIIKLYGADRCHKTQFYINFLNETELSYEFLDVEINEDHAEELRGLYTNRKLNFPTITIGSKKLRNPKSEELKKWLSKLIPQ</sequence>
<dbReference type="SUPFAM" id="SSF52833">
    <property type="entry name" value="Thioredoxin-like"/>
    <property type="match status" value="1"/>
</dbReference>
<dbReference type="InterPro" id="IPR036249">
    <property type="entry name" value="Thioredoxin-like_sf"/>
</dbReference>
<name>A0ABW5ZVQ1_9FLAO</name>
<gene>
    <name evidence="1" type="ORF">ACFS29_08770</name>
</gene>
<reference evidence="2" key="1">
    <citation type="journal article" date="2019" name="Int. J. Syst. Evol. Microbiol.">
        <title>The Global Catalogue of Microorganisms (GCM) 10K type strain sequencing project: providing services to taxonomists for standard genome sequencing and annotation.</title>
        <authorList>
            <consortium name="The Broad Institute Genomics Platform"/>
            <consortium name="The Broad Institute Genome Sequencing Center for Infectious Disease"/>
            <person name="Wu L."/>
            <person name="Ma J."/>
        </authorList>
    </citation>
    <scope>NUCLEOTIDE SEQUENCE [LARGE SCALE GENOMIC DNA]</scope>
    <source>
        <strain evidence="2">KCTC 32514</strain>
    </source>
</reference>
<dbReference type="Gene3D" id="3.40.30.10">
    <property type="entry name" value="Glutaredoxin"/>
    <property type="match status" value="1"/>
</dbReference>